<sequence>MISASRFHHLQVELLDLQGALPRTINIVTFAADDVRLVLRSDDTRMPGNMRKASSFGRAVVVKRSQCLSPKSLIWIPLILVLVDLKIMIDPIRSKGGR</sequence>
<evidence type="ECO:0000313" key="1">
    <source>
        <dbReference type="EMBL" id="TID27335.1"/>
    </source>
</evidence>
<keyword evidence="2" id="KW-1185">Reference proteome</keyword>
<proteinExistence type="predicted"/>
<dbReference type="Proteomes" id="UP000298493">
    <property type="component" value="Unassembled WGS sequence"/>
</dbReference>
<dbReference type="EMBL" id="SNSC02000001">
    <property type="protein sequence ID" value="TID27335.1"/>
    <property type="molecule type" value="Genomic_DNA"/>
</dbReference>
<dbReference type="AlphaFoldDB" id="A0A4Z1PCW2"/>
<gene>
    <name evidence="1" type="ORF">E6O75_ATG00102</name>
</gene>
<name>A0A4Z1PCW2_9PEZI</name>
<evidence type="ECO:0000313" key="2">
    <source>
        <dbReference type="Proteomes" id="UP000298493"/>
    </source>
</evidence>
<protein>
    <submittedName>
        <fullName evidence="1">Uncharacterized protein</fullName>
    </submittedName>
</protein>
<accession>A0A4Z1PCW2</accession>
<reference evidence="1 2" key="1">
    <citation type="submission" date="2019-04" db="EMBL/GenBank/DDBJ databases">
        <title>High contiguity whole genome sequence and gene annotation resource for two Venturia nashicola isolates.</title>
        <authorList>
            <person name="Prokchorchik M."/>
            <person name="Won K."/>
            <person name="Lee Y."/>
            <person name="Choi E.D."/>
            <person name="Segonzac C."/>
            <person name="Sohn K.H."/>
        </authorList>
    </citation>
    <scope>NUCLEOTIDE SEQUENCE [LARGE SCALE GENOMIC DNA]</scope>
    <source>
        <strain evidence="1 2">PRI2</strain>
    </source>
</reference>
<organism evidence="1 2">
    <name type="scientific">Venturia nashicola</name>
    <dbReference type="NCBI Taxonomy" id="86259"/>
    <lineage>
        <taxon>Eukaryota</taxon>
        <taxon>Fungi</taxon>
        <taxon>Dikarya</taxon>
        <taxon>Ascomycota</taxon>
        <taxon>Pezizomycotina</taxon>
        <taxon>Dothideomycetes</taxon>
        <taxon>Pleosporomycetidae</taxon>
        <taxon>Venturiales</taxon>
        <taxon>Venturiaceae</taxon>
        <taxon>Venturia</taxon>
    </lineage>
</organism>
<comment type="caution">
    <text evidence="1">The sequence shown here is derived from an EMBL/GenBank/DDBJ whole genome shotgun (WGS) entry which is preliminary data.</text>
</comment>